<gene>
    <name evidence="2" type="ORF">SCP_0702420</name>
</gene>
<comment type="caution">
    <text evidence="2">The sequence shown here is derived from an EMBL/GenBank/DDBJ whole genome shotgun (WGS) entry which is preliminary data.</text>
</comment>
<dbReference type="Proteomes" id="UP000287166">
    <property type="component" value="Unassembled WGS sequence"/>
</dbReference>
<dbReference type="AlphaFoldDB" id="A0A401GS69"/>
<keyword evidence="1" id="KW-0472">Membrane</keyword>
<dbReference type="GeneID" id="38781973"/>
<evidence type="ECO:0000313" key="2">
    <source>
        <dbReference type="EMBL" id="GBE85056.1"/>
    </source>
</evidence>
<keyword evidence="1" id="KW-0812">Transmembrane</keyword>
<dbReference type="OrthoDB" id="202672at2759"/>
<feature type="transmembrane region" description="Helical" evidence="1">
    <location>
        <begin position="61"/>
        <end position="82"/>
    </location>
</feature>
<evidence type="ECO:0000313" key="3">
    <source>
        <dbReference type="Proteomes" id="UP000287166"/>
    </source>
</evidence>
<organism evidence="2 3">
    <name type="scientific">Sparassis crispa</name>
    <dbReference type="NCBI Taxonomy" id="139825"/>
    <lineage>
        <taxon>Eukaryota</taxon>
        <taxon>Fungi</taxon>
        <taxon>Dikarya</taxon>
        <taxon>Basidiomycota</taxon>
        <taxon>Agaricomycotina</taxon>
        <taxon>Agaricomycetes</taxon>
        <taxon>Polyporales</taxon>
        <taxon>Sparassidaceae</taxon>
        <taxon>Sparassis</taxon>
    </lineage>
</organism>
<sequence>MPTPECSLERWKAVPTTAEVLFSLRLPYKPPRSPVAAFIWRKRLWFETTFGLESAESWEKVLVLMVYLTPFVLLLVIIYSYLPTLVQFLQRRAVHHLTGHEPYAHATAKHVLTGWAAGNASGEL</sequence>
<reference evidence="2 3" key="1">
    <citation type="journal article" date="2018" name="Sci. Rep.">
        <title>Genome sequence of the cauliflower mushroom Sparassis crispa (Hanabiratake) and its association with beneficial usage.</title>
        <authorList>
            <person name="Kiyama R."/>
            <person name="Furutani Y."/>
            <person name="Kawaguchi K."/>
            <person name="Nakanishi T."/>
        </authorList>
    </citation>
    <scope>NUCLEOTIDE SEQUENCE [LARGE SCALE GENOMIC DNA]</scope>
</reference>
<keyword evidence="1" id="KW-1133">Transmembrane helix</keyword>
<evidence type="ECO:0000256" key="1">
    <source>
        <dbReference type="SAM" id="Phobius"/>
    </source>
</evidence>
<protein>
    <submittedName>
        <fullName evidence="2">Uncharacterized protein</fullName>
    </submittedName>
</protein>
<dbReference type="STRING" id="139825.A0A401GS69"/>
<proteinExistence type="predicted"/>
<dbReference type="InParanoid" id="A0A401GS69"/>
<dbReference type="RefSeq" id="XP_027615969.1">
    <property type="nucleotide sequence ID" value="XM_027760168.1"/>
</dbReference>
<dbReference type="EMBL" id="BFAD01000007">
    <property type="protein sequence ID" value="GBE85056.1"/>
    <property type="molecule type" value="Genomic_DNA"/>
</dbReference>
<name>A0A401GS69_9APHY</name>
<accession>A0A401GS69</accession>
<keyword evidence="3" id="KW-1185">Reference proteome</keyword>